<sequence>MQIVNQDSNYKYSNAIKYNNFHNIENIKNFRQIDINRARISKDSSSFFIRKFKNIIFNNTKNIILNNNYKKINRTLNNSMIVNNRITDDANEKNEIIVIFKNPKTNLDLHVYPCLITKPIFASISLLVLLLWIINWILNFTKTCTIHIFLTIIIVDSLIYFFLQSKELYFRNHSDLFTPLMPLRITFLFIFQVLFFSTILMLAKGWFIVHKSLGKLKIFCCFIYSALLALPQLIYQTNFVNKALGASLFKTKAKILCPDKEISDDIETDSHNNFIDLFLRLVGNYFHYQKTNECSDISLWTSKTSWNIAFIVIGFIGVIFYYRDLIISIEESSEYVIAHLMVISESGIDPYTTPVMEKYIIYKYLSWGILIYLAAQLIVMLITQFCQNYVSFWVQQLLYDIVNTFGIIGTSIVLKLNKRRLNGFMELPSSSDDNENDNEIETETGNDNTAVNNDVRQNVFRPKNNDSMLYSSDNNNSNVIDNVDNIKDSQSASLEANLIVDNNNSNNSNNSNNNSNNCISNNGNDNGNTHINGDTVYHHAPVRMNKRVVSREEIKKFNDSINHRNSLMDDNNNVELNDLENPDDRSTRMVKWEEWMSLPPQPIVSQEKRASGGLRMRRGNNNNNRSTNTDNRNGDIEEDLIADTTI</sequence>
<dbReference type="Proteomes" id="UP001470230">
    <property type="component" value="Unassembled WGS sequence"/>
</dbReference>
<evidence type="ECO:0000313" key="3">
    <source>
        <dbReference type="EMBL" id="KAK8866805.1"/>
    </source>
</evidence>
<feature type="transmembrane region" description="Helical" evidence="2">
    <location>
        <begin position="364"/>
        <end position="385"/>
    </location>
</feature>
<accession>A0ABR2IQG0</accession>
<feature type="compositionally biased region" description="Acidic residues" evidence="1">
    <location>
        <begin position="432"/>
        <end position="444"/>
    </location>
</feature>
<feature type="transmembrane region" description="Helical" evidence="2">
    <location>
        <begin position="183"/>
        <end position="209"/>
    </location>
</feature>
<evidence type="ECO:0000256" key="1">
    <source>
        <dbReference type="SAM" id="MobiDB-lite"/>
    </source>
</evidence>
<feature type="transmembrane region" description="Helical" evidence="2">
    <location>
        <begin position="305"/>
        <end position="322"/>
    </location>
</feature>
<feature type="compositionally biased region" description="Low complexity" evidence="1">
    <location>
        <begin position="471"/>
        <end position="482"/>
    </location>
</feature>
<feature type="region of interest" description="Disordered" evidence="1">
    <location>
        <begin position="426"/>
        <end position="482"/>
    </location>
</feature>
<evidence type="ECO:0000313" key="4">
    <source>
        <dbReference type="Proteomes" id="UP001470230"/>
    </source>
</evidence>
<keyword evidence="2" id="KW-1133">Transmembrane helix</keyword>
<dbReference type="EMBL" id="JAPFFF010000015">
    <property type="protein sequence ID" value="KAK8866805.1"/>
    <property type="molecule type" value="Genomic_DNA"/>
</dbReference>
<feature type="compositionally biased region" description="Low complexity" evidence="1">
    <location>
        <begin position="502"/>
        <end position="528"/>
    </location>
</feature>
<feature type="region of interest" description="Disordered" evidence="1">
    <location>
        <begin position="607"/>
        <end position="646"/>
    </location>
</feature>
<feature type="transmembrane region" description="Helical" evidence="2">
    <location>
        <begin position="120"/>
        <end position="138"/>
    </location>
</feature>
<keyword evidence="2" id="KW-0812">Transmembrane</keyword>
<gene>
    <name evidence="3" type="ORF">M9Y10_009773</name>
</gene>
<proteinExistence type="predicted"/>
<keyword evidence="2" id="KW-0472">Membrane</keyword>
<reference evidence="3 4" key="1">
    <citation type="submission" date="2024-04" db="EMBL/GenBank/DDBJ databases">
        <title>Tritrichomonas musculus Genome.</title>
        <authorList>
            <person name="Alves-Ferreira E."/>
            <person name="Grigg M."/>
            <person name="Lorenzi H."/>
            <person name="Galac M."/>
        </authorList>
    </citation>
    <scope>NUCLEOTIDE SEQUENCE [LARGE SCALE GENOMIC DNA]</scope>
    <source>
        <strain evidence="3 4">EAF2021</strain>
    </source>
</reference>
<feature type="transmembrane region" description="Helical" evidence="2">
    <location>
        <begin position="216"/>
        <end position="235"/>
    </location>
</feature>
<feature type="transmembrane region" description="Helical" evidence="2">
    <location>
        <begin position="397"/>
        <end position="416"/>
    </location>
</feature>
<name>A0ABR2IQG0_9EUKA</name>
<feature type="transmembrane region" description="Helical" evidence="2">
    <location>
        <begin position="145"/>
        <end position="163"/>
    </location>
</feature>
<organism evidence="3 4">
    <name type="scientific">Tritrichomonas musculus</name>
    <dbReference type="NCBI Taxonomy" id="1915356"/>
    <lineage>
        <taxon>Eukaryota</taxon>
        <taxon>Metamonada</taxon>
        <taxon>Parabasalia</taxon>
        <taxon>Tritrichomonadida</taxon>
        <taxon>Tritrichomonadidae</taxon>
        <taxon>Tritrichomonas</taxon>
    </lineage>
</organism>
<feature type="compositionally biased region" description="Low complexity" evidence="1">
    <location>
        <begin position="619"/>
        <end position="631"/>
    </location>
</feature>
<comment type="caution">
    <text evidence="3">The sequence shown here is derived from an EMBL/GenBank/DDBJ whole genome shotgun (WGS) entry which is preliminary data.</text>
</comment>
<protein>
    <submittedName>
        <fullName evidence="3">Uncharacterized protein</fullName>
    </submittedName>
</protein>
<keyword evidence="4" id="KW-1185">Reference proteome</keyword>
<evidence type="ECO:0000256" key="2">
    <source>
        <dbReference type="SAM" id="Phobius"/>
    </source>
</evidence>
<feature type="compositionally biased region" description="Acidic residues" evidence="1">
    <location>
        <begin position="636"/>
        <end position="646"/>
    </location>
</feature>
<feature type="region of interest" description="Disordered" evidence="1">
    <location>
        <begin position="500"/>
        <end position="531"/>
    </location>
</feature>